<evidence type="ECO:0000256" key="2">
    <source>
        <dbReference type="ARBA" id="ARBA00022448"/>
    </source>
</evidence>
<dbReference type="KEGG" id="vpy:HZI73_21665"/>
<name>A0A8J8SIS4_9FIRM</name>
<dbReference type="Gene3D" id="3.40.50.10580">
    <property type="entry name" value="ATPase, V1 complex, subunit F"/>
    <property type="match status" value="1"/>
</dbReference>
<comment type="similarity">
    <text evidence="1">Belongs to the V-ATPase F subunit family.</text>
</comment>
<dbReference type="RefSeq" id="WP_212695442.1">
    <property type="nucleotide sequence ID" value="NZ_CP058649.1"/>
</dbReference>
<keyword evidence="2" id="KW-0813">Transport</keyword>
<accession>A0A8J8SIS4</accession>
<gene>
    <name evidence="4" type="ORF">HZI73_21665</name>
</gene>
<dbReference type="GO" id="GO:0046961">
    <property type="term" value="F:proton-transporting ATPase activity, rotational mechanism"/>
    <property type="evidence" value="ECO:0007669"/>
    <property type="project" value="InterPro"/>
</dbReference>
<dbReference type="EMBL" id="CP058649">
    <property type="protein sequence ID" value="QUI24747.1"/>
    <property type="molecule type" value="Genomic_DNA"/>
</dbReference>
<evidence type="ECO:0000313" key="4">
    <source>
        <dbReference type="EMBL" id="QUI24747.1"/>
    </source>
</evidence>
<dbReference type="InterPro" id="IPR008218">
    <property type="entry name" value="ATPase_V1-cplx_f_g_su"/>
</dbReference>
<evidence type="ECO:0000313" key="5">
    <source>
        <dbReference type="Proteomes" id="UP000683246"/>
    </source>
</evidence>
<evidence type="ECO:0000256" key="1">
    <source>
        <dbReference type="ARBA" id="ARBA00010148"/>
    </source>
</evidence>
<proteinExistence type="inferred from homology"/>
<dbReference type="SUPFAM" id="SSF159468">
    <property type="entry name" value="AtpF-like"/>
    <property type="match status" value="1"/>
</dbReference>
<dbReference type="AlphaFoldDB" id="A0A8J8SIS4"/>
<reference evidence="4" key="1">
    <citation type="submission" date="2020-07" db="EMBL/GenBank/DDBJ databases">
        <title>Vallitalea pronyensis genome.</title>
        <authorList>
            <person name="Postec A."/>
        </authorList>
    </citation>
    <scope>NUCLEOTIDE SEQUENCE</scope>
    <source>
        <strain evidence="4">FatNI3</strain>
    </source>
</reference>
<sequence length="102" mass="11363">MKMFLISDNVDTKTGMRLAGVKGVVVHEREEVRAALDTALKDKDIGIILITEKLGKLIADDIKNIKLNYHTPLVVEIPDRHGTGRTPDSITKYVREAIGLRI</sequence>
<keyword evidence="5" id="KW-1185">Reference proteome</keyword>
<dbReference type="Proteomes" id="UP000683246">
    <property type="component" value="Chromosome"/>
</dbReference>
<dbReference type="InterPro" id="IPR036906">
    <property type="entry name" value="ATPase_V1_fsu_sf"/>
</dbReference>
<protein>
    <submittedName>
        <fullName evidence="4">V-type ATP synthase subunit F</fullName>
    </submittedName>
</protein>
<evidence type="ECO:0000256" key="3">
    <source>
        <dbReference type="ARBA" id="ARBA00023065"/>
    </source>
</evidence>
<keyword evidence="3" id="KW-0406">Ion transport</keyword>
<dbReference type="Pfam" id="PF01990">
    <property type="entry name" value="ATP-synt_F"/>
    <property type="match status" value="1"/>
</dbReference>
<organism evidence="4 5">
    <name type="scientific">Vallitalea pronyensis</name>
    <dbReference type="NCBI Taxonomy" id="1348613"/>
    <lineage>
        <taxon>Bacteria</taxon>
        <taxon>Bacillati</taxon>
        <taxon>Bacillota</taxon>
        <taxon>Clostridia</taxon>
        <taxon>Lachnospirales</taxon>
        <taxon>Vallitaleaceae</taxon>
        <taxon>Vallitalea</taxon>
    </lineage>
</organism>